<name>A0A177WMF8_BATDL</name>
<dbReference type="Gene3D" id="1.20.5.190">
    <property type="match status" value="1"/>
</dbReference>
<evidence type="ECO:0000256" key="2">
    <source>
        <dbReference type="SAM" id="MobiDB-lite"/>
    </source>
</evidence>
<feature type="coiled-coil region" evidence="1">
    <location>
        <begin position="547"/>
        <end position="574"/>
    </location>
</feature>
<dbReference type="AlphaFoldDB" id="A0A177WMF8"/>
<evidence type="ECO:0000313" key="4">
    <source>
        <dbReference type="Proteomes" id="UP000077115"/>
    </source>
</evidence>
<dbReference type="VEuPathDB" id="FungiDB:BDEG_24537"/>
<reference evidence="3 4" key="1">
    <citation type="submission" date="2006-10" db="EMBL/GenBank/DDBJ databases">
        <title>The Genome Sequence of Batrachochytrium dendrobatidis JEL423.</title>
        <authorList>
            <consortium name="The Broad Institute Genome Sequencing Platform"/>
            <person name="Birren B."/>
            <person name="Lander E."/>
            <person name="Galagan J."/>
            <person name="Cuomo C."/>
            <person name="Devon K."/>
            <person name="Jaffe D."/>
            <person name="Butler J."/>
            <person name="Alvarez P."/>
            <person name="Gnerre S."/>
            <person name="Grabherr M."/>
            <person name="Kleber M."/>
            <person name="Mauceli E."/>
            <person name="Brockman W."/>
            <person name="Young S."/>
            <person name="LaButti K."/>
            <person name="Sykes S."/>
            <person name="DeCaprio D."/>
            <person name="Crawford M."/>
            <person name="Koehrsen M."/>
            <person name="Engels R."/>
            <person name="Montgomery P."/>
            <person name="Pearson M."/>
            <person name="Howarth C."/>
            <person name="Larson L."/>
            <person name="White J."/>
            <person name="O'Leary S."/>
            <person name="Kodira C."/>
            <person name="Zeng Q."/>
            <person name="Yandava C."/>
            <person name="Alvarado L."/>
            <person name="Longcore J."/>
            <person name="James T."/>
        </authorList>
    </citation>
    <scope>NUCLEOTIDE SEQUENCE [LARGE SCALE GENOMIC DNA]</scope>
    <source>
        <strain evidence="3 4">JEL423</strain>
    </source>
</reference>
<dbReference type="InterPro" id="IPR000048">
    <property type="entry name" value="IQ_motif_EF-hand-BS"/>
</dbReference>
<reference evidence="3 4" key="2">
    <citation type="submission" date="2016-05" db="EMBL/GenBank/DDBJ databases">
        <title>Lineage-specific infection strategies underlie the spectrum of fungal disease in amphibians.</title>
        <authorList>
            <person name="Cuomo C.A."/>
            <person name="Farrer R.A."/>
            <person name="James T."/>
            <person name="Longcore J."/>
            <person name="Birren B."/>
        </authorList>
    </citation>
    <scope>NUCLEOTIDE SEQUENCE [LARGE SCALE GENOMIC DNA]</scope>
    <source>
        <strain evidence="3 4">JEL423</strain>
    </source>
</reference>
<feature type="region of interest" description="Disordered" evidence="2">
    <location>
        <begin position="192"/>
        <end position="216"/>
    </location>
</feature>
<sequence>MATCEQMQLLMDSDGRASAVISKENSNEMSFINHCDDSDSETVFFGTPKAKELQLRQQHNDWTGPATVRKLPTWSQSPAAVPQVNLFTDFSANLSVQTSIYSSALKVDSLTSTRTILHSASINDCTNTSIYNSSSPSLFSKSTRISKSGLPLTGLESTTSTLLAHNPLFQHLCISYLDEDVYFCIPDSQPFSTNSSTDLPWEPTSKSDTPNKTPQWKTARQFKRNSDIYSTVETSNEQLPILPLISDLPTTPTKLCCWNASTPSKSSQTPSTVLFIATQLQHSAALRIQRWIRHIFVKKCVFHSIRQLSAQYRLQQWVYMSSVITIQYAWRRWIRYKQLLRMKSATIIQTAWREMQSRHHQKLNVLKNKAATKIQLAWKCFTARNIAKALFCQKVIHKQNLARYNSVCTISRWWYRIMRDRKHRQYHATVIKLQSLVRRFQARKRFIQIKTSAKQILQAWRSYKRLKRNVHIPNSPDVLAQSLNHDTSHLTTFNALPPVIPILFESLTALPISTFKKSSLNVPTTLQSVATTPSQSLMVKSTSRETDKKYQAIIEEKKKQLEEIRQKKLKLKRQLSGELTMSMPSNISNATTASLIPNAIPSLSFEPSSSNRLVHQQLHTSIHQLNNGLIQPVDNTLPTHLHGFTTALKTVQQSIHSMKALDFDRLTRENTRRNALCRNRYVVKVVNNYGTAPPSPTTQLMDRIKQRKQSGVARTFTPDDGVVEIEPPKNQTAILIYILMWFKLLQ</sequence>
<proteinExistence type="predicted"/>
<dbReference type="OrthoDB" id="2148418at2759"/>
<evidence type="ECO:0000313" key="3">
    <source>
        <dbReference type="EMBL" id="OAJ40844.1"/>
    </source>
</evidence>
<gene>
    <name evidence="3" type="ORF">BDEG_24537</name>
</gene>
<dbReference type="PROSITE" id="PS50096">
    <property type="entry name" value="IQ"/>
    <property type="match status" value="1"/>
</dbReference>
<dbReference type="Pfam" id="PF00612">
    <property type="entry name" value="IQ"/>
    <property type="match status" value="1"/>
</dbReference>
<dbReference type="SMART" id="SM00015">
    <property type="entry name" value="IQ"/>
    <property type="match status" value="4"/>
</dbReference>
<accession>A0A177WMF8</accession>
<protein>
    <submittedName>
        <fullName evidence="3">Uncharacterized protein</fullName>
    </submittedName>
</protein>
<organism evidence="3 4">
    <name type="scientific">Batrachochytrium dendrobatidis (strain JEL423)</name>
    <dbReference type="NCBI Taxonomy" id="403673"/>
    <lineage>
        <taxon>Eukaryota</taxon>
        <taxon>Fungi</taxon>
        <taxon>Fungi incertae sedis</taxon>
        <taxon>Chytridiomycota</taxon>
        <taxon>Chytridiomycota incertae sedis</taxon>
        <taxon>Chytridiomycetes</taxon>
        <taxon>Rhizophydiales</taxon>
        <taxon>Rhizophydiales incertae sedis</taxon>
        <taxon>Batrachochytrium</taxon>
    </lineage>
</organism>
<dbReference type="Proteomes" id="UP000077115">
    <property type="component" value="Unassembled WGS sequence"/>
</dbReference>
<evidence type="ECO:0000256" key="1">
    <source>
        <dbReference type="SAM" id="Coils"/>
    </source>
</evidence>
<dbReference type="EMBL" id="DS022305">
    <property type="protein sequence ID" value="OAJ40844.1"/>
    <property type="molecule type" value="Genomic_DNA"/>
</dbReference>
<keyword evidence="1" id="KW-0175">Coiled coil</keyword>